<keyword evidence="3" id="KW-0732">Signal</keyword>
<feature type="domain" description="Disease resistance R13L4/SHOC-2-like LRR" evidence="4">
    <location>
        <begin position="446"/>
        <end position="639"/>
    </location>
</feature>
<comment type="caution">
    <text evidence="5">The sequence shown here is derived from an EMBL/GenBank/DDBJ whole genome shotgun (WGS) entry which is preliminary data.</text>
</comment>
<dbReference type="PANTHER" id="PTHR48051">
    <property type="match status" value="1"/>
</dbReference>
<evidence type="ECO:0000256" key="2">
    <source>
        <dbReference type="ARBA" id="ARBA00022737"/>
    </source>
</evidence>
<dbReference type="SUPFAM" id="SSF52047">
    <property type="entry name" value="RNI-like"/>
    <property type="match status" value="1"/>
</dbReference>
<dbReference type="RefSeq" id="WP_253525698.1">
    <property type="nucleotide sequence ID" value="NZ_JAMZEL010000001.1"/>
</dbReference>
<evidence type="ECO:0000259" key="4">
    <source>
        <dbReference type="Pfam" id="PF23598"/>
    </source>
</evidence>
<dbReference type="InterPro" id="IPR050216">
    <property type="entry name" value="LRR_domain-containing"/>
</dbReference>
<name>A0ABT1FJ57_9BACT</name>
<dbReference type="SMART" id="SM00369">
    <property type="entry name" value="LRR_TYP"/>
    <property type="match status" value="7"/>
</dbReference>
<proteinExistence type="predicted"/>
<dbReference type="InterPro" id="IPR003591">
    <property type="entry name" value="Leu-rich_rpt_typical-subtyp"/>
</dbReference>
<dbReference type="InterPro" id="IPR001611">
    <property type="entry name" value="Leu-rich_rpt"/>
</dbReference>
<keyword evidence="2" id="KW-0677">Repeat</keyword>
<keyword evidence="6" id="KW-1185">Reference proteome</keyword>
<dbReference type="Pfam" id="PF23598">
    <property type="entry name" value="LRR_14"/>
    <property type="match status" value="1"/>
</dbReference>
<evidence type="ECO:0000313" key="5">
    <source>
        <dbReference type="EMBL" id="MCP1381803.1"/>
    </source>
</evidence>
<dbReference type="PROSITE" id="PS51450">
    <property type="entry name" value="LRR"/>
    <property type="match status" value="3"/>
</dbReference>
<dbReference type="SUPFAM" id="SSF52058">
    <property type="entry name" value="L domain-like"/>
    <property type="match status" value="2"/>
</dbReference>
<gene>
    <name evidence="5" type="ORF">NCI00_05170</name>
</gene>
<dbReference type="InterPro" id="IPR032675">
    <property type="entry name" value="LRR_dom_sf"/>
</dbReference>
<evidence type="ECO:0000313" key="6">
    <source>
        <dbReference type="Proteomes" id="UP001204772"/>
    </source>
</evidence>
<dbReference type="SMART" id="SM00364">
    <property type="entry name" value="LRR_BAC"/>
    <property type="match status" value="6"/>
</dbReference>
<keyword evidence="1" id="KW-0433">Leucine-rich repeat</keyword>
<dbReference type="EMBL" id="JAMZEL010000001">
    <property type="protein sequence ID" value="MCP1381803.1"/>
    <property type="molecule type" value="Genomic_DNA"/>
</dbReference>
<protein>
    <submittedName>
        <fullName evidence="5">Leucine-rich repeat domain-containing protein</fullName>
    </submittedName>
</protein>
<dbReference type="Proteomes" id="UP001204772">
    <property type="component" value="Unassembled WGS sequence"/>
</dbReference>
<evidence type="ECO:0000256" key="3">
    <source>
        <dbReference type="SAM" id="SignalP"/>
    </source>
</evidence>
<feature type="chain" id="PRO_5045523940" evidence="3">
    <location>
        <begin position="20"/>
        <end position="979"/>
    </location>
</feature>
<dbReference type="InterPro" id="IPR011990">
    <property type="entry name" value="TPR-like_helical_dom_sf"/>
</dbReference>
<dbReference type="Gene3D" id="1.25.40.10">
    <property type="entry name" value="Tetratricopeptide repeat domain"/>
    <property type="match status" value="1"/>
</dbReference>
<accession>A0ABT1FJ57</accession>
<feature type="signal peptide" evidence="3">
    <location>
        <begin position="1"/>
        <end position="19"/>
    </location>
</feature>
<sequence>MTRYLWLMLWVVVASHLHAQNWQNPYQERFNRQFAAKSYEQAEIDFKNGKPVITLVLNEFAKPLDAPLAQLVDVEQVFVQISRSDSVRMAALFDELSRLPKLKYLSISGNIIKPGDTLKIPANVAKLKGLEGLSLKMIGSLDLSAVWPVLPNFKQLAALDIELPSKQMRLPLALRECKNLKSLKISSFEGQLPDWLAELKTLEYITLQGKYHENKVQPLLTYPKTLSEFASLKGLEISNFRFKGADFKGLSDSLQHLSVNNCTLSEPDELINALNRCQRLESFYLIMSTLPSFSAATTIALPNLKELIFWNLSEDSLRKNPLSAMPDFSKSIGLKVLQLERVLGGSLPKGIERMTELETLNLAENRLTQLPDLGKLTKLRNLIVNNNQLKELPNDIGKALKLRMLNVENNQLAELPSGLVNAVELEMAFLADNNLIRLPAEFSKCKKLKELNARGNQLTELPKNIGSWVSLQNLQLNNNELTELPNSIGQLKRLRVLDVSHNPLTQLPESLGDCDSLSMLTLSNCRLETLPNSLGKLQHLNFLNLADADVLYFNRNINSRTLDQVPAKNHNQLRSLPASLANCRKLLSLDLSRNKYWDEKALWPVIQQLRMPKGTVNLTECNLSAMPMTGWLDTQIQNLHLVKNELTQFPIEWYKTQGIKSIVLFRNKLTPPSLNQEFHSFEERLLLGDEMGIDVPKPFPKTKDMARAYLNQAGKKVNMGDIPRFVEYMKEVQRIDSTAAKYAPELWSRFYFHTHQYRRAVDSMNVVVERYFRYEKELLKSLGQQPQRGLPVALYVDLRGQSKWKLGDSLGAIKDYELLLNDYKLFAPNLWGRLGVWYKRYRPTAGKSGAAFDKAINMYEAVRNPLPMVQLSAAEVYLMNEQPDKAYEYLFGLDRTKFKLEENRLADYLLLTAQVAQKQAGEEDVETFEKRLKSEKIKIQGWSYQLFEEALDSLEYPTEQKALIRRLTVALKMQSVLVD</sequence>
<dbReference type="InterPro" id="IPR055414">
    <property type="entry name" value="LRR_R13L4/SHOC2-like"/>
</dbReference>
<organism evidence="5 6">
    <name type="scientific">Runella salmonicolor</name>
    <dbReference type="NCBI Taxonomy" id="2950278"/>
    <lineage>
        <taxon>Bacteria</taxon>
        <taxon>Pseudomonadati</taxon>
        <taxon>Bacteroidota</taxon>
        <taxon>Cytophagia</taxon>
        <taxon>Cytophagales</taxon>
        <taxon>Spirosomataceae</taxon>
        <taxon>Runella</taxon>
    </lineage>
</organism>
<evidence type="ECO:0000256" key="1">
    <source>
        <dbReference type="ARBA" id="ARBA00022614"/>
    </source>
</evidence>
<dbReference type="PANTHER" id="PTHR48051:SF54">
    <property type="entry name" value="LEUCINE-RICH REPEAT-CONTAINING PROTEIN"/>
    <property type="match status" value="1"/>
</dbReference>
<reference evidence="5 6" key="1">
    <citation type="submission" date="2022-06" db="EMBL/GenBank/DDBJ databases">
        <title>Runella sp. S5 genome sequencing.</title>
        <authorList>
            <person name="Park S."/>
        </authorList>
    </citation>
    <scope>NUCLEOTIDE SEQUENCE [LARGE SCALE GENOMIC DNA]</scope>
    <source>
        <strain evidence="5 6">S5</strain>
    </source>
</reference>
<dbReference type="Gene3D" id="3.80.10.10">
    <property type="entry name" value="Ribonuclease Inhibitor"/>
    <property type="match status" value="4"/>
</dbReference>